<sequence length="685" mass="76859">MQTEKHAPEALTIEEVFTAARHYRVPVYQRAYAWTQVEISTLLADVRRARLRSEKPDTQGASSDYYLGALVVNRATTPEGVPMDEVVDGQQRLTTLTVLAAVAERVIRAGVLDPRALAVLDYEGRPEAGEDLATLRRRGAPAGTSFQVDAIGVAVETIAAACRRAMDRQTPADDQEVMFDGDDLAYLWKHVRLLRTELPKGTDLNHYFEVMNTRGEQLAKHEILKATLMRPLQDATDRKVFAHVWDSCAVLDRHIQLQFSTERPKDGGEAARDAVFGGSWSALLTRDFASLRAALAPSQTATASGARTIMGPLLAAGQTAVESGPSSDQRQDDADTGAYGTIVDFPNLLLHVLRVMQEKGAGAEPGLPRWGQDSTGAVRLEDGSLLEQFAQHGQADAAWSQRFLVTLLRMRLLLDTYVIRTLATTGTQADEENWVLSRAQKLETEAGERSPRRRLGVKNTFQDPQVQDAVRNLQAMFQVTDTRRTSKYFLYRILRWLDAQPVDGVDGVAFQLMLEDLARERLGAYEADKTWDAGVNVPNFVFNALDYILWDAGRTSSMEREHLREPLSDVEQEVLRRRADGFRFRYRTSVEHFYPVVPGEEQEALTAEDVNRFGNLCIMGRRENSQRNNLMPVSKVKQYSSDEQSLKFQLMAGILHAEGDWDVSQIKEHGNSMRRVIQEWQGKRP</sequence>
<organism evidence="3 4">
    <name type="scientific">Micrococcus flavus</name>
    <dbReference type="NCBI Taxonomy" id="384602"/>
    <lineage>
        <taxon>Bacteria</taxon>
        <taxon>Bacillati</taxon>
        <taxon>Actinomycetota</taxon>
        <taxon>Actinomycetes</taxon>
        <taxon>Micrococcales</taxon>
        <taxon>Micrococcaceae</taxon>
        <taxon>Micrococcus</taxon>
    </lineage>
</organism>
<evidence type="ECO:0000259" key="2">
    <source>
        <dbReference type="Pfam" id="PF07510"/>
    </source>
</evidence>
<accession>A0A4Y8X1S6</accession>
<dbReference type="InterPro" id="IPR011089">
    <property type="entry name" value="GmrSD_C"/>
</dbReference>
<feature type="domain" description="GmrSD restriction endonucleases C-terminal" evidence="2">
    <location>
        <begin position="569"/>
        <end position="675"/>
    </location>
</feature>
<dbReference type="Pfam" id="PF07510">
    <property type="entry name" value="GmrSD_C"/>
    <property type="match status" value="1"/>
</dbReference>
<comment type="caution">
    <text evidence="3">The sequence shown here is derived from an EMBL/GenBank/DDBJ whole genome shotgun (WGS) entry which is preliminary data.</text>
</comment>
<dbReference type="RefSeq" id="WP_135029279.1">
    <property type="nucleotide sequence ID" value="NZ_BMLA01000003.1"/>
</dbReference>
<feature type="domain" description="GmrSD restriction endonucleases N-terminal" evidence="1">
    <location>
        <begin position="13"/>
        <end position="228"/>
    </location>
</feature>
<dbReference type="OrthoDB" id="9798761at2"/>
<dbReference type="EMBL" id="JACHMC010000001">
    <property type="protein sequence ID" value="MBB4881909.1"/>
    <property type="molecule type" value="Genomic_DNA"/>
</dbReference>
<dbReference type="Proteomes" id="UP000560081">
    <property type="component" value="Unassembled WGS sequence"/>
</dbReference>
<dbReference type="PANTHER" id="PTHR35149:SF2">
    <property type="entry name" value="DUF262 DOMAIN-CONTAINING PROTEIN"/>
    <property type="match status" value="1"/>
</dbReference>
<protein>
    <submittedName>
        <fullName evidence="3">Uncharacterized protein</fullName>
    </submittedName>
</protein>
<dbReference type="AlphaFoldDB" id="A0A4Y8X1S6"/>
<dbReference type="InterPro" id="IPR004919">
    <property type="entry name" value="GmrSD_N"/>
</dbReference>
<reference evidence="3 4" key="1">
    <citation type="submission" date="2020-08" db="EMBL/GenBank/DDBJ databases">
        <title>Sequencing the genomes of 1000 actinobacteria strains.</title>
        <authorList>
            <person name="Klenk H.-P."/>
        </authorList>
    </citation>
    <scope>NUCLEOTIDE SEQUENCE [LARGE SCALE GENOMIC DNA]</scope>
    <source>
        <strain evidence="3 4">DSM 19079</strain>
    </source>
</reference>
<evidence type="ECO:0000313" key="4">
    <source>
        <dbReference type="Proteomes" id="UP000560081"/>
    </source>
</evidence>
<keyword evidence="4" id="KW-1185">Reference proteome</keyword>
<evidence type="ECO:0000259" key="1">
    <source>
        <dbReference type="Pfam" id="PF03235"/>
    </source>
</evidence>
<dbReference type="Pfam" id="PF03235">
    <property type="entry name" value="GmrSD_N"/>
    <property type="match status" value="1"/>
</dbReference>
<evidence type="ECO:0000313" key="3">
    <source>
        <dbReference type="EMBL" id="MBB4881909.1"/>
    </source>
</evidence>
<dbReference type="PANTHER" id="PTHR35149">
    <property type="entry name" value="SLL5132 PROTEIN"/>
    <property type="match status" value="1"/>
</dbReference>
<name>A0A4Y8X1S6_9MICC</name>
<proteinExistence type="predicted"/>
<gene>
    <name evidence="3" type="ORF">BJ976_000260</name>
</gene>